<dbReference type="Proteomes" id="UP000054477">
    <property type="component" value="Unassembled WGS sequence"/>
</dbReference>
<protein>
    <submittedName>
        <fullName evidence="1">Uncharacterized protein</fullName>
    </submittedName>
</protein>
<dbReference type="EMBL" id="KN838748">
    <property type="protein sequence ID" value="KIJ95652.1"/>
    <property type="molecule type" value="Genomic_DNA"/>
</dbReference>
<dbReference type="HOGENOM" id="CLU_2606398_0_0_1"/>
<dbReference type="AlphaFoldDB" id="A0A0C9XHM7"/>
<gene>
    <name evidence="1" type="ORF">K443DRAFT_322098</name>
</gene>
<reference evidence="1 2" key="1">
    <citation type="submission" date="2014-04" db="EMBL/GenBank/DDBJ databases">
        <authorList>
            <consortium name="DOE Joint Genome Institute"/>
            <person name="Kuo A."/>
            <person name="Kohler A."/>
            <person name="Nagy L.G."/>
            <person name="Floudas D."/>
            <person name="Copeland A."/>
            <person name="Barry K.W."/>
            <person name="Cichocki N."/>
            <person name="Veneault-Fourrey C."/>
            <person name="LaButti K."/>
            <person name="Lindquist E.A."/>
            <person name="Lipzen A."/>
            <person name="Lundell T."/>
            <person name="Morin E."/>
            <person name="Murat C."/>
            <person name="Sun H."/>
            <person name="Tunlid A."/>
            <person name="Henrissat B."/>
            <person name="Grigoriev I.V."/>
            <person name="Hibbett D.S."/>
            <person name="Martin F."/>
            <person name="Nordberg H.P."/>
            <person name="Cantor M.N."/>
            <person name="Hua S.X."/>
        </authorList>
    </citation>
    <scope>NUCLEOTIDE SEQUENCE [LARGE SCALE GENOMIC DNA]</scope>
    <source>
        <strain evidence="1 2">LaAM-08-1</strain>
    </source>
</reference>
<sequence length="79" mass="8688">MTLHRKVHSIVFLRYQSCGIQTTAILQLAPSDLIFSMKSIKANLCGASTYSHGLQLVTQGLLTMRGDISIDTCVSNELF</sequence>
<evidence type="ECO:0000313" key="1">
    <source>
        <dbReference type="EMBL" id="KIJ95652.1"/>
    </source>
</evidence>
<keyword evidence="2" id="KW-1185">Reference proteome</keyword>
<reference evidence="2" key="2">
    <citation type="submission" date="2015-01" db="EMBL/GenBank/DDBJ databases">
        <title>Evolutionary Origins and Diversification of the Mycorrhizal Mutualists.</title>
        <authorList>
            <consortium name="DOE Joint Genome Institute"/>
            <consortium name="Mycorrhizal Genomics Consortium"/>
            <person name="Kohler A."/>
            <person name="Kuo A."/>
            <person name="Nagy L.G."/>
            <person name="Floudas D."/>
            <person name="Copeland A."/>
            <person name="Barry K.W."/>
            <person name="Cichocki N."/>
            <person name="Veneault-Fourrey C."/>
            <person name="LaButti K."/>
            <person name="Lindquist E.A."/>
            <person name="Lipzen A."/>
            <person name="Lundell T."/>
            <person name="Morin E."/>
            <person name="Murat C."/>
            <person name="Riley R."/>
            <person name="Ohm R."/>
            <person name="Sun H."/>
            <person name="Tunlid A."/>
            <person name="Henrissat B."/>
            <person name="Grigoriev I.V."/>
            <person name="Hibbett D.S."/>
            <person name="Martin F."/>
        </authorList>
    </citation>
    <scope>NUCLEOTIDE SEQUENCE [LARGE SCALE GENOMIC DNA]</scope>
    <source>
        <strain evidence="2">LaAM-08-1</strain>
    </source>
</reference>
<evidence type="ECO:0000313" key="2">
    <source>
        <dbReference type="Proteomes" id="UP000054477"/>
    </source>
</evidence>
<accession>A0A0C9XHM7</accession>
<organism evidence="1 2">
    <name type="scientific">Laccaria amethystina LaAM-08-1</name>
    <dbReference type="NCBI Taxonomy" id="1095629"/>
    <lineage>
        <taxon>Eukaryota</taxon>
        <taxon>Fungi</taxon>
        <taxon>Dikarya</taxon>
        <taxon>Basidiomycota</taxon>
        <taxon>Agaricomycotina</taxon>
        <taxon>Agaricomycetes</taxon>
        <taxon>Agaricomycetidae</taxon>
        <taxon>Agaricales</taxon>
        <taxon>Agaricineae</taxon>
        <taxon>Hydnangiaceae</taxon>
        <taxon>Laccaria</taxon>
    </lineage>
</organism>
<name>A0A0C9XHM7_9AGAR</name>
<proteinExistence type="predicted"/>